<dbReference type="EMBL" id="MCOG01000029">
    <property type="protein sequence ID" value="ORY74412.1"/>
    <property type="molecule type" value="Genomic_DNA"/>
</dbReference>
<evidence type="ECO:0000256" key="1">
    <source>
        <dbReference type="SAM" id="SignalP"/>
    </source>
</evidence>
<proteinExistence type="predicted"/>
<feature type="signal peptide" evidence="1">
    <location>
        <begin position="1"/>
        <end position="18"/>
    </location>
</feature>
<sequence length="196" mass="23190">MKSYLALFIILLSQFVWADRYTEINRFSETLHSTINICDSNHPCPFYFYTETGLFHTGHKIYMESCEANFVRYNADHRVYTVIECFVSSKDEKYGFDRLGIVSRTGDEIIDQYSYIIKLSETKMFNIDNENDTIIENNEIVDIADKDNIKLGGVSDCPSKIWTFIFEDGYKYEFQFYLSDMFFFNGYKLVQWNKGF</sequence>
<keyword evidence="1" id="KW-0732">Signal</keyword>
<dbReference type="Proteomes" id="UP000193920">
    <property type="component" value="Unassembled WGS sequence"/>
</dbReference>
<evidence type="ECO:0000313" key="3">
    <source>
        <dbReference type="Proteomes" id="UP000193920"/>
    </source>
</evidence>
<evidence type="ECO:0000313" key="2">
    <source>
        <dbReference type="EMBL" id="ORY74412.1"/>
    </source>
</evidence>
<feature type="chain" id="PRO_5012756562" evidence="1">
    <location>
        <begin position="19"/>
        <end position="196"/>
    </location>
</feature>
<comment type="caution">
    <text evidence="2">The sequence shown here is derived from an EMBL/GenBank/DDBJ whole genome shotgun (WGS) entry which is preliminary data.</text>
</comment>
<name>A0A1Y2ES89_9FUNG</name>
<keyword evidence="3" id="KW-1185">Reference proteome</keyword>
<gene>
    <name evidence="2" type="ORF">LY90DRAFT_666213</name>
</gene>
<protein>
    <submittedName>
        <fullName evidence="2">Uncharacterized protein</fullName>
    </submittedName>
</protein>
<dbReference type="AlphaFoldDB" id="A0A1Y2ES89"/>
<accession>A0A1Y2ES89</accession>
<organism evidence="2 3">
    <name type="scientific">Neocallimastix californiae</name>
    <dbReference type="NCBI Taxonomy" id="1754190"/>
    <lineage>
        <taxon>Eukaryota</taxon>
        <taxon>Fungi</taxon>
        <taxon>Fungi incertae sedis</taxon>
        <taxon>Chytridiomycota</taxon>
        <taxon>Chytridiomycota incertae sedis</taxon>
        <taxon>Neocallimastigomycetes</taxon>
        <taxon>Neocallimastigales</taxon>
        <taxon>Neocallimastigaceae</taxon>
        <taxon>Neocallimastix</taxon>
    </lineage>
</organism>
<reference evidence="2 3" key="1">
    <citation type="submission" date="2016-08" db="EMBL/GenBank/DDBJ databases">
        <title>A Parts List for Fungal Cellulosomes Revealed by Comparative Genomics.</title>
        <authorList>
            <consortium name="DOE Joint Genome Institute"/>
            <person name="Haitjema C.H."/>
            <person name="Gilmore S.P."/>
            <person name="Henske J.K."/>
            <person name="Solomon K.V."/>
            <person name="De Groot R."/>
            <person name="Kuo A."/>
            <person name="Mondo S.J."/>
            <person name="Salamov A.A."/>
            <person name="Labutti K."/>
            <person name="Zhao Z."/>
            <person name="Chiniquy J."/>
            <person name="Barry K."/>
            <person name="Brewer H.M."/>
            <person name="Purvine S.O."/>
            <person name="Wright A.T."/>
            <person name="Boxma B."/>
            <person name="Van Alen T."/>
            <person name="Hackstein J.H."/>
            <person name="Baker S.E."/>
            <person name="Grigoriev I.V."/>
            <person name="O'Malley M.A."/>
        </authorList>
    </citation>
    <scope>NUCLEOTIDE SEQUENCE [LARGE SCALE GENOMIC DNA]</scope>
    <source>
        <strain evidence="2 3">G1</strain>
    </source>
</reference>